<proteinExistence type="inferred from homology"/>
<evidence type="ECO:0000313" key="7">
    <source>
        <dbReference type="Proteomes" id="UP001443914"/>
    </source>
</evidence>
<dbReference type="GO" id="GO:0005576">
    <property type="term" value="C:extracellular region"/>
    <property type="evidence" value="ECO:0007669"/>
    <property type="project" value="TreeGrafter"/>
</dbReference>
<sequence length="251" mass="28583">MANLSWFSLALLLFFHMSRAIHTNNNKNKHNGLSSRLINLESLDSSLYRSNLTVEGKTERLVRSFEFRLGRVKSPKSLSHGNYSLSQLKRQHSNITRLSIYQFYQGIYLVQVGIGKFRGSRPPFKSYYLVLDTGSGPIWTQCQGCNSCFSQRDPVFPMDRSLTYRASPCNQCPSSTSCVQNHCTLNYTYVDGTQIHGISASEKFMFVPNNAVFFATTWSLRFLCVVRSEKVAFGKTISNFDLLRLRLQIPG</sequence>
<keyword evidence="3" id="KW-0378">Hydrolase</keyword>
<dbReference type="InterPro" id="IPR032861">
    <property type="entry name" value="TAXi_N"/>
</dbReference>
<dbReference type="GO" id="GO:0006508">
    <property type="term" value="P:proteolysis"/>
    <property type="evidence" value="ECO:0007669"/>
    <property type="project" value="UniProtKB-KW"/>
</dbReference>
<dbReference type="GO" id="GO:0008233">
    <property type="term" value="F:peptidase activity"/>
    <property type="evidence" value="ECO:0007669"/>
    <property type="project" value="UniProtKB-KW"/>
</dbReference>
<keyword evidence="7" id="KW-1185">Reference proteome</keyword>
<dbReference type="PANTHER" id="PTHR47967:SF123">
    <property type="entry name" value="ASPARTIC PROTEINASE NEPENTHESIN-1-LIKE"/>
    <property type="match status" value="1"/>
</dbReference>
<dbReference type="InterPro" id="IPR021109">
    <property type="entry name" value="Peptidase_aspartic_dom_sf"/>
</dbReference>
<dbReference type="Pfam" id="PF14543">
    <property type="entry name" value="TAXi_N"/>
    <property type="match status" value="1"/>
</dbReference>
<feature type="chain" id="PRO_5043631997" description="Peptidase A1 domain-containing protein" evidence="4">
    <location>
        <begin position="21"/>
        <end position="251"/>
    </location>
</feature>
<keyword evidence="2" id="KW-0645">Protease</keyword>
<evidence type="ECO:0000256" key="3">
    <source>
        <dbReference type="ARBA" id="ARBA00022801"/>
    </source>
</evidence>
<protein>
    <recommendedName>
        <fullName evidence="5">Peptidase A1 domain-containing protein</fullName>
    </recommendedName>
</protein>
<evidence type="ECO:0000256" key="1">
    <source>
        <dbReference type="ARBA" id="ARBA00007447"/>
    </source>
</evidence>
<dbReference type="Gene3D" id="2.40.70.10">
    <property type="entry name" value="Acid Proteases"/>
    <property type="match status" value="1"/>
</dbReference>
<evidence type="ECO:0000259" key="5">
    <source>
        <dbReference type="PROSITE" id="PS51767"/>
    </source>
</evidence>
<reference evidence="6" key="1">
    <citation type="submission" date="2024-03" db="EMBL/GenBank/DDBJ databases">
        <title>WGS assembly of Saponaria officinalis var. Norfolk2.</title>
        <authorList>
            <person name="Jenkins J."/>
            <person name="Shu S."/>
            <person name="Grimwood J."/>
            <person name="Barry K."/>
            <person name="Goodstein D."/>
            <person name="Schmutz J."/>
            <person name="Leebens-Mack J."/>
            <person name="Osbourn A."/>
        </authorList>
    </citation>
    <scope>NUCLEOTIDE SEQUENCE [LARGE SCALE GENOMIC DNA]</scope>
    <source>
        <strain evidence="6">JIC</strain>
    </source>
</reference>
<organism evidence="6 7">
    <name type="scientific">Saponaria officinalis</name>
    <name type="common">Common soapwort</name>
    <name type="synonym">Lychnis saponaria</name>
    <dbReference type="NCBI Taxonomy" id="3572"/>
    <lineage>
        <taxon>Eukaryota</taxon>
        <taxon>Viridiplantae</taxon>
        <taxon>Streptophyta</taxon>
        <taxon>Embryophyta</taxon>
        <taxon>Tracheophyta</taxon>
        <taxon>Spermatophyta</taxon>
        <taxon>Magnoliopsida</taxon>
        <taxon>eudicotyledons</taxon>
        <taxon>Gunneridae</taxon>
        <taxon>Pentapetalae</taxon>
        <taxon>Caryophyllales</taxon>
        <taxon>Caryophyllaceae</taxon>
        <taxon>Caryophylleae</taxon>
        <taxon>Saponaria</taxon>
    </lineage>
</organism>
<dbReference type="Proteomes" id="UP001443914">
    <property type="component" value="Unassembled WGS sequence"/>
</dbReference>
<evidence type="ECO:0000256" key="4">
    <source>
        <dbReference type="SAM" id="SignalP"/>
    </source>
</evidence>
<gene>
    <name evidence="6" type="ORF">RND81_06G212200</name>
</gene>
<comment type="similarity">
    <text evidence="1">Belongs to the peptidase A1 family.</text>
</comment>
<accession>A0AAW1KCB7</accession>
<dbReference type="InterPro" id="IPR051708">
    <property type="entry name" value="Plant_Aspart_Prot_A1"/>
</dbReference>
<dbReference type="AlphaFoldDB" id="A0AAW1KCB7"/>
<dbReference type="SUPFAM" id="SSF50630">
    <property type="entry name" value="Acid proteases"/>
    <property type="match status" value="1"/>
</dbReference>
<comment type="caution">
    <text evidence="6">The sequence shown here is derived from an EMBL/GenBank/DDBJ whole genome shotgun (WGS) entry which is preliminary data.</text>
</comment>
<dbReference type="PANTHER" id="PTHR47967">
    <property type="entry name" value="OS07G0603500 PROTEIN-RELATED"/>
    <property type="match status" value="1"/>
</dbReference>
<evidence type="ECO:0000256" key="2">
    <source>
        <dbReference type="ARBA" id="ARBA00022670"/>
    </source>
</evidence>
<dbReference type="EMBL" id="JBDFQZ010000006">
    <property type="protein sequence ID" value="KAK9716119.1"/>
    <property type="molecule type" value="Genomic_DNA"/>
</dbReference>
<name>A0AAW1KCB7_SAPOF</name>
<dbReference type="PROSITE" id="PS51767">
    <property type="entry name" value="PEPTIDASE_A1"/>
    <property type="match status" value="1"/>
</dbReference>
<feature type="domain" description="Peptidase A1" evidence="5">
    <location>
        <begin position="108"/>
        <end position="251"/>
    </location>
</feature>
<dbReference type="InterPro" id="IPR033121">
    <property type="entry name" value="PEPTIDASE_A1"/>
</dbReference>
<evidence type="ECO:0000313" key="6">
    <source>
        <dbReference type="EMBL" id="KAK9716119.1"/>
    </source>
</evidence>
<keyword evidence="4" id="KW-0732">Signal</keyword>
<feature type="signal peptide" evidence="4">
    <location>
        <begin position="1"/>
        <end position="20"/>
    </location>
</feature>